<dbReference type="PIRSF" id="PIRSF021308">
    <property type="entry name" value="UCP021308"/>
    <property type="match status" value="1"/>
</dbReference>
<dbReference type="SUPFAM" id="SSF159888">
    <property type="entry name" value="YdhG-like"/>
    <property type="match status" value="1"/>
</dbReference>
<reference evidence="2" key="1">
    <citation type="journal article" date="2014" name="Int. J. Syst. Evol. Microbiol.">
        <title>Complete genome of a new Firmicutes species belonging to the dominant human colonic microbiota ('Ruminococcus bicirculans') reveals two chromosomes and a selective capacity to utilize plant glucans.</title>
        <authorList>
            <consortium name="NISC Comparative Sequencing Program"/>
            <person name="Wegmann U."/>
            <person name="Louis P."/>
            <person name="Goesmann A."/>
            <person name="Henrissat B."/>
            <person name="Duncan S.H."/>
            <person name="Flint H.J."/>
        </authorList>
    </citation>
    <scope>NUCLEOTIDE SEQUENCE</scope>
    <source>
        <strain evidence="2">CGMCC 1.12707</strain>
    </source>
</reference>
<dbReference type="Proteomes" id="UP000650994">
    <property type="component" value="Unassembled WGS sequence"/>
</dbReference>
<dbReference type="Proteomes" id="UP000184120">
    <property type="component" value="Unassembled WGS sequence"/>
</dbReference>
<evidence type="ECO:0000259" key="1">
    <source>
        <dbReference type="Pfam" id="PF08818"/>
    </source>
</evidence>
<dbReference type="EMBL" id="BMFL01000002">
    <property type="protein sequence ID" value="GGE89986.1"/>
    <property type="molecule type" value="Genomic_DNA"/>
</dbReference>
<gene>
    <name evidence="2" type="primary">ydeI</name>
    <name evidence="2" type="ORF">GCM10010984_04580</name>
    <name evidence="3" type="ORF">SAMN05443634_10434</name>
</gene>
<organism evidence="3 4">
    <name type="scientific">Chishuiella changwenlii</name>
    <dbReference type="NCBI Taxonomy" id="1434701"/>
    <lineage>
        <taxon>Bacteria</taxon>
        <taxon>Pseudomonadati</taxon>
        <taxon>Bacteroidota</taxon>
        <taxon>Flavobacteriia</taxon>
        <taxon>Flavobacteriales</taxon>
        <taxon>Weeksellaceae</taxon>
        <taxon>Chishuiella</taxon>
    </lineage>
</organism>
<reference evidence="2" key="5">
    <citation type="submission" date="2024-05" db="EMBL/GenBank/DDBJ databases">
        <authorList>
            <person name="Sun Q."/>
            <person name="Zhou Y."/>
        </authorList>
    </citation>
    <scope>NUCLEOTIDE SEQUENCE</scope>
    <source>
        <strain evidence="2">CGMCC 1.12707</strain>
    </source>
</reference>
<reference evidence="5" key="4">
    <citation type="journal article" date="2019" name="Int. J. Syst. Evol. Microbiol.">
        <title>The Global Catalogue of Microorganisms (GCM) 10K type strain sequencing project: providing services to taxonomists for standard genome sequencing and annotation.</title>
        <authorList>
            <consortium name="The Broad Institute Genomics Platform"/>
            <consortium name="The Broad Institute Genome Sequencing Center for Infectious Disease"/>
            <person name="Wu L."/>
            <person name="Ma J."/>
        </authorList>
    </citation>
    <scope>NUCLEOTIDE SEQUENCE [LARGE SCALE GENOMIC DNA]</scope>
    <source>
        <strain evidence="5">CGMCC 1.12707</strain>
    </source>
</reference>
<dbReference type="InterPro" id="IPR016786">
    <property type="entry name" value="YdeI_bac"/>
</dbReference>
<dbReference type="Pfam" id="PF13376">
    <property type="entry name" value="OmdA"/>
    <property type="match status" value="1"/>
</dbReference>
<dbReference type="InterPro" id="IPR014922">
    <property type="entry name" value="YdhG-like"/>
</dbReference>
<reference evidence="4" key="2">
    <citation type="submission" date="2016-11" db="EMBL/GenBank/DDBJ databases">
        <authorList>
            <person name="Varghese N."/>
            <person name="Submissions S."/>
        </authorList>
    </citation>
    <scope>NUCLEOTIDE SEQUENCE [LARGE SCALE GENOMIC DNA]</scope>
    <source>
        <strain evidence="4">DSM 27989</strain>
    </source>
</reference>
<name>A0A1M6VTC3_9FLAO</name>
<evidence type="ECO:0000313" key="3">
    <source>
        <dbReference type="EMBL" id="SHK84773.1"/>
    </source>
</evidence>
<dbReference type="AlphaFoldDB" id="A0A1M6VTC3"/>
<dbReference type="Gene3D" id="3.90.1150.200">
    <property type="match status" value="1"/>
</dbReference>
<dbReference type="EMBL" id="FRBH01000004">
    <property type="protein sequence ID" value="SHK84773.1"/>
    <property type="molecule type" value="Genomic_DNA"/>
</dbReference>
<dbReference type="Pfam" id="PF08818">
    <property type="entry name" value="DUF1801"/>
    <property type="match status" value="1"/>
</dbReference>
<protein>
    <submittedName>
        <fullName evidence="3">Uncharacterized conserved protein YdeI, YjbR/CyaY-like superfamily, DUF1801 family</fullName>
    </submittedName>
</protein>
<proteinExistence type="predicted"/>
<evidence type="ECO:0000313" key="2">
    <source>
        <dbReference type="EMBL" id="GGE89986.1"/>
    </source>
</evidence>
<feature type="domain" description="YdhG-like" evidence="1">
    <location>
        <begin position="33"/>
        <end position="129"/>
    </location>
</feature>
<keyword evidence="5" id="KW-1185">Reference proteome</keyword>
<dbReference type="RefSeq" id="WP_072930409.1">
    <property type="nucleotide sequence ID" value="NZ_BMFL01000002.1"/>
</dbReference>
<dbReference type="OrthoDB" id="214150at2"/>
<evidence type="ECO:0000313" key="5">
    <source>
        <dbReference type="Proteomes" id="UP000650994"/>
    </source>
</evidence>
<reference evidence="3" key="3">
    <citation type="submission" date="2016-11" db="EMBL/GenBank/DDBJ databases">
        <authorList>
            <person name="Jaros S."/>
            <person name="Januszkiewicz K."/>
            <person name="Wedrychowicz H."/>
        </authorList>
    </citation>
    <scope>NUCLEOTIDE SEQUENCE [LARGE SCALE GENOMIC DNA]</scope>
    <source>
        <strain evidence="3">DSM 27989</strain>
    </source>
</reference>
<sequence length="214" mass="24972">MKLELNPLVDKYMIDGCMRCKYGATLECKVNTWRKELETLRQIVLESGLKEEIKWGIPVYTLHNKNIVSISAFKESANLSFFKGVLLKDEEKILTQQGNIQSGRIIKFTNVKEIEKLKDILSSYISEAITIEEKGKKVEMNKNPEPIPEELTAFFEKDPTFKKAFFNLTLGRQRGYIIYFSQSKNPQTRINRIEKYKQQIFEGIGFHDNYKSKK</sequence>
<evidence type="ECO:0000313" key="4">
    <source>
        <dbReference type="Proteomes" id="UP000184120"/>
    </source>
</evidence>
<accession>A0A1M6VTC3</accession>